<sequence>MTSALAPQIIFDNSQIRRFSTSASSIKSGRSRSSGQNSRRGSFVNADGEFDSDEEHPQDWSVETKEGDTWAARELRRKSIWAKTDHNSPLAEQPKEGRNGSILSLWQPGKDENGADILLHDDENAIDDAPLSPISRGSVNGGLSIPGSRRGTGNTQDRRPSILGLWKTGKDADGKAIIMHDDEEWQHDPKPEVFEPIPEPPKPVALEDATPEEKEELRKMLENMRKQAK</sequence>
<dbReference type="OrthoDB" id="3548605at2759"/>
<accession>A0A9N9LZ48</accession>
<proteinExistence type="predicted"/>
<gene>
    <name evidence="2" type="ORF">HYALB_00013347</name>
</gene>
<keyword evidence="3" id="KW-1185">Reference proteome</keyword>
<feature type="region of interest" description="Disordered" evidence="1">
    <location>
        <begin position="20"/>
        <end position="69"/>
    </location>
</feature>
<feature type="region of interest" description="Disordered" evidence="1">
    <location>
        <begin position="81"/>
        <end position="108"/>
    </location>
</feature>
<organism evidence="2 3">
    <name type="scientific">Hymenoscyphus albidus</name>
    <dbReference type="NCBI Taxonomy" id="595503"/>
    <lineage>
        <taxon>Eukaryota</taxon>
        <taxon>Fungi</taxon>
        <taxon>Dikarya</taxon>
        <taxon>Ascomycota</taxon>
        <taxon>Pezizomycotina</taxon>
        <taxon>Leotiomycetes</taxon>
        <taxon>Helotiales</taxon>
        <taxon>Helotiaceae</taxon>
        <taxon>Hymenoscyphus</taxon>
    </lineage>
</organism>
<feature type="compositionally biased region" description="Low complexity" evidence="1">
    <location>
        <begin position="20"/>
        <end position="42"/>
    </location>
</feature>
<reference evidence="2" key="1">
    <citation type="submission" date="2021-07" db="EMBL/GenBank/DDBJ databases">
        <authorList>
            <person name="Durling M."/>
        </authorList>
    </citation>
    <scope>NUCLEOTIDE SEQUENCE</scope>
</reference>
<feature type="region of interest" description="Disordered" evidence="1">
    <location>
        <begin position="127"/>
        <end position="161"/>
    </location>
</feature>
<evidence type="ECO:0000313" key="2">
    <source>
        <dbReference type="EMBL" id="CAG8981082.1"/>
    </source>
</evidence>
<feature type="compositionally biased region" description="Basic and acidic residues" evidence="1">
    <location>
        <begin position="183"/>
        <end position="193"/>
    </location>
</feature>
<dbReference type="AlphaFoldDB" id="A0A9N9LZ48"/>
<comment type="caution">
    <text evidence="2">The sequence shown here is derived from an EMBL/GenBank/DDBJ whole genome shotgun (WGS) entry which is preliminary data.</text>
</comment>
<feature type="compositionally biased region" description="Basic and acidic residues" evidence="1">
    <location>
        <begin position="55"/>
        <end position="69"/>
    </location>
</feature>
<dbReference type="EMBL" id="CAJVRM010000443">
    <property type="protein sequence ID" value="CAG8981082.1"/>
    <property type="molecule type" value="Genomic_DNA"/>
</dbReference>
<protein>
    <submittedName>
        <fullName evidence="2">Uncharacterized protein</fullName>
    </submittedName>
</protein>
<feature type="region of interest" description="Disordered" evidence="1">
    <location>
        <begin position="183"/>
        <end position="214"/>
    </location>
</feature>
<name>A0A9N9LZ48_9HELO</name>
<evidence type="ECO:0000256" key="1">
    <source>
        <dbReference type="SAM" id="MobiDB-lite"/>
    </source>
</evidence>
<dbReference type="Proteomes" id="UP000701801">
    <property type="component" value="Unassembled WGS sequence"/>
</dbReference>
<evidence type="ECO:0000313" key="3">
    <source>
        <dbReference type="Proteomes" id="UP000701801"/>
    </source>
</evidence>